<dbReference type="SMART" id="SM00306">
    <property type="entry name" value="HintN"/>
    <property type="match status" value="1"/>
</dbReference>
<dbReference type="EMBL" id="QHCT01000018">
    <property type="protein sequence ID" value="RHX83650.1"/>
    <property type="molecule type" value="Genomic_DNA"/>
</dbReference>
<feature type="domain" description="Hint" evidence="1">
    <location>
        <begin position="101"/>
        <end position="196"/>
    </location>
</feature>
<dbReference type="Pfam" id="PF07591">
    <property type="entry name" value="PT-HINT"/>
    <property type="match status" value="1"/>
</dbReference>
<name>A0A396YS21_9LEPT</name>
<dbReference type="GO" id="GO:0016539">
    <property type="term" value="P:intein-mediated protein splicing"/>
    <property type="evidence" value="ECO:0007669"/>
    <property type="project" value="InterPro"/>
</dbReference>
<dbReference type="OrthoDB" id="346148at2"/>
<dbReference type="Gene3D" id="2.170.16.10">
    <property type="entry name" value="Hedgehog/Intein (Hint) domain"/>
    <property type="match status" value="1"/>
</dbReference>
<comment type="caution">
    <text evidence="2">The sequence shown here is derived from an EMBL/GenBank/DDBJ whole genome shotgun (WGS) entry which is preliminary data.</text>
</comment>
<organism evidence="2 3">
    <name type="scientific">Leptospira stimsonii</name>
    <dbReference type="NCBI Taxonomy" id="2202203"/>
    <lineage>
        <taxon>Bacteria</taxon>
        <taxon>Pseudomonadati</taxon>
        <taxon>Spirochaetota</taxon>
        <taxon>Spirochaetia</taxon>
        <taxon>Leptospirales</taxon>
        <taxon>Leptospiraceae</taxon>
        <taxon>Leptospira</taxon>
    </lineage>
</organism>
<dbReference type="PROSITE" id="PS50817">
    <property type="entry name" value="INTEIN_N_TER"/>
    <property type="match status" value="1"/>
</dbReference>
<dbReference type="SUPFAM" id="SSF51294">
    <property type="entry name" value="Hedgehog/intein (Hint) domain"/>
    <property type="match status" value="1"/>
</dbReference>
<dbReference type="PROSITE" id="PS50818">
    <property type="entry name" value="INTEIN_C_TER"/>
    <property type="match status" value="1"/>
</dbReference>
<dbReference type="NCBIfam" id="TIGR01443">
    <property type="entry name" value="intein_Cterm"/>
    <property type="match status" value="1"/>
</dbReference>
<gene>
    <name evidence="2" type="ORF">DLM75_23750</name>
</gene>
<dbReference type="Proteomes" id="UP000265798">
    <property type="component" value="Unassembled WGS sequence"/>
</dbReference>
<sequence>MGAMESVSENVAANYAKLNEAHRQFAVGQGVDLSPEQWDKLSDSAREEIVQRLKTGNSQHSSRDTLGERVLGSVSDFVDQLTGTYADHSGWIDEGGEYTTRTCFVAGTLVHTKNGYKKIEEIAVGDYVLSYNQSSESLEYNRVVKTFVRETTRIYKIEYENGRIVETTETHPFYIEGKDWVSAKNLVVGDASVLSNESTLKVSSISIDDRFETVYNFEVENAHTYFVTEDAVLVHNKCVIKEPDPGRRQKLFDMMQSLTDDKLQMDANGNVTVAKEGSGKKNKGTILMREVIGNLNTTEIYGGEKPPEGMDILNGSQMMPQYGHGDRSLFSRIFEGSEEDFIAQKEIKNSTGTGFNSKIWLDIDRPKIIAQQNKKTGAIVNDKVMPLEFTLGHELIHSLHTMEGTRRPSWEKVYVNDYDFLRNAYDLQYIKTEEARTTGLQGGKCLRGVREASCMNASDEENYNIINNYFGSSQNDLMRESKYNYIRYGY</sequence>
<protein>
    <recommendedName>
        <fullName evidence="1">Hint domain-containing protein</fullName>
    </recommendedName>
</protein>
<proteinExistence type="predicted"/>
<evidence type="ECO:0000313" key="3">
    <source>
        <dbReference type="Proteomes" id="UP000265798"/>
    </source>
</evidence>
<dbReference type="InterPro" id="IPR030934">
    <property type="entry name" value="Intein_C"/>
</dbReference>
<dbReference type="NCBIfam" id="TIGR01445">
    <property type="entry name" value="intein_Nterm"/>
    <property type="match status" value="1"/>
</dbReference>
<reference evidence="3" key="1">
    <citation type="submission" date="2018-05" db="EMBL/GenBank/DDBJ databases">
        <title>Leptospira yasudae sp. nov. and Leptospira stimsonii sp. nov., two pathogenic species of the genus Leptospira isolated from environmental sources.</title>
        <authorList>
            <person name="Casanovas-Massana A."/>
            <person name="Hamond C."/>
            <person name="Santos L.A."/>
            <person name="Hacker K.P."/>
            <person name="Balassiano I."/>
            <person name="Medeiros M.A."/>
            <person name="Reis M.G."/>
            <person name="Ko A.I."/>
            <person name="Wunder E.A."/>
        </authorList>
    </citation>
    <scope>NUCLEOTIDE SEQUENCE [LARGE SCALE GENOMIC DNA]</scope>
    <source>
        <strain evidence="3">Yale</strain>
    </source>
</reference>
<dbReference type="InterPro" id="IPR036844">
    <property type="entry name" value="Hint_dom_sf"/>
</dbReference>
<dbReference type="AlphaFoldDB" id="A0A396YS21"/>
<accession>A0A396YS21</accession>
<dbReference type="CDD" id="cd00081">
    <property type="entry name" value="Hint"/>
    <property type="match status" value="1"/>
</dbReference>
<dbReference type="InterPro" id="IPR006141">
    <property type="entry name" value="Intein_N"/>
</dbReference>
<dbReference type="InterPro" id="IPR003587">
    <property type="entry name" value="Hint_dom_N"/>
</dbReference>
<evidence type="ECO:0000259" key="1">
    <source>
        <dbReference type="SMART" id="SM00306"/>
    </source>
</evidence>
<evidence type="ECO:0000313" key="2">
    <source>
        <dbReference type="EMBL" id="RHX83650.1"/>
    </source>
</evidence>